<comment type="subcellular location">
    <subcellularLocation>
        <location evidence="1">Cell membrane</location>
        <topology evidence="1">Multi-pass membrane protein</topology>
    </subcellularLocation>
</comment>
<feature type="transmembrane region" description="Helical" evidence="7">
    <location>
        <begin position="178"/>
        <end position="199"/>
    </location>
</feature>
<dbReference type="Pfam" id="PF13807">
    <property type="entry name" value="GNVR"/>
    <property type="match status" value="1"/>
</dbReference>
<dbReference type="Proteomes" id="UP000285138">
    <property type="component" value="Unassembled WGS sequence"/>
</dbReference>
<dbReference type="InterPro" id="IPR003856">
    <property type="entry name" value="LPS_length_determ_N"/>
</dbReference>
<evidence type="ECO:0000256" key="6">
    <source>
        <dbReference type="ARBA" id="ARBA00023136"/>
    </source>
</evidence>
<evidence type="ECO:0000256" key="1">
    <source>
        <dbReference type="ARBA" id="ARBA00004651"/>
    </source>
</evidence>
<evidence type="ECO:0008006" key="12">
    <source>
        <dbReference type="Google" id="ProtNLM"/>
    </source>
</evidence>
<dbReference type="PANTHER" id="PTHR32309">
    <property type="entry name" value="TYROSINE-PROTEIN KINASE"/>
    <property type="match status" value="1"/>
</dbReference>
<dbReference type="InterPro" id="IPR050445">
    <property type="entry name" value="Bact_polysacc_biosynth/exp"/>
</dbReference>
<evidence type="ECO:0000256" key="5">
    <source>
        <dbReference type="ARBA" id="ARBA00022989"/>
    </source>
</evidence>
<dbReference type="PANTHER" id="PTHR32309:SF13">
    <property type="entry name" value="FERRIC ENTEROBACTIN TRANSPORT PROTEIN FEPE"/>
    <property type="match status" value="1"/>
</dbReference>
<feature type="domain" description="Tyrosine-protein kinase G-rich" evidence="9">
    <location>
        <begin position="155"/>
        <end position="198"/>
    </location>
</feature>
<evidence type="ECO:0000313" key="11">
    <source>
        <dbReference type="Proteomes" id="UP000285138"/>
    </source>
</evidence>
<keyword evidence="6 7" id="KW-0472">Membrane</keyword>
<reference evidence="10 11" key="1">
    <citation type="submission" date="2018-08" db="EMBL/GenBank/DDBJ databases">
        <title>The metabolism and importance of syntrophic acetate oxidation coupled to methane or sulfide production in haloalkaline environments.</title>
        <authorList>
            <person name="Timmers P.H.A."/>
            <person name="Vavourakis C.D."/>
            <person name="Sorokin D.Y."/>
            <person name="Sinninghe Damste J.S."/>
            <person name="Muyzer G."/>
            <person name="Stams A.J.M."/>
            <person name="Plugge C.M."/>
        </authorList>
    </citation>
    <scope>NUCLEOTIDE SEQUENCE [LARGE SCALE GENOMIC DNA]</scope>
    <source>
        <strain evidence="10">MSAO_Bac1</strain>
    </source>
</reference>
<evidence type="ECO:0000256" key="7">
    <source>
        <dbReference type="SAM" id="Phobius"/>
    </source>
</evidence>
<evidence type="ECO:0000313" key="10">
    <source>
        <dbReference type="EMBL" id="RQD74332.1"/>
    </source>
</evidence>
<feature type="domain" description="Polysaccharide chain length determinant N-terminal" evidence="8">
    <location>
        <begin position="8"/>
        <end position="99"/>
    </location>
</feature>
<evidence type="ECO:0000256" key="3">
    <source>
        <dbReference type="ARBA" id="ARBA00022475"/>
    </source>
</evidence>
<keyword evidence="5 7" id="KW-1133">Transmembrane helix</keyword>
<evidence type="ECO:0000256" key="2">
    <source>
        <dbReference type="ARBA" id="ARBA00006683"/>
    </source>
</evidence>
<comment type="caution">
    <text evidence="10">The sequence shown here is derived from an EMBL/GenBank/DDBJ whole genome shotgun (WGS) entry which is preliminary data.</text>
</comment>
<evidence type="ECO:0000259" key="8">
    <source>
        <dbReference type="Pfam" id="PF02706"/>
    </source>
</evidence>
<dbReference type="GO" id="GO:0004713">
    <property type="term" value="F:protein tyrosine kinase activity"/>
    <property type="evidence" value="ECO:0007669"/>
    <property type="project" value="TreeGrafter"/>
</dbReference>
<evidence type="ECO:0000256" key="4">
    <source>
        <dbReference type="ARBA" id="ARBA00022692"/>
    </source>
</evidence>
<sequence length="231" mass="25886">MEEVDLREEIDLREIFQIIRKRLYLVIIIPLLAVMASGVVSYFFMEPLYKAPTTLMLWKDVEMDQTNMRASDLDFNRKLASTYREIARSRLVAEQTIEKAGLNMSPERLSGMIEVSSVGDTEIISISATYQDPETAAFLANIIADVFKDLVPEMINIDNVQIIDRAIPPNNPVAPRPGLNMAVAGFLGLMVAVGLVFLLEYLDDTIKTPEEVHKILGLNVLSAIPEMGERD</sequence>
<evidence type="ECO:0000259" key="9">
    <source>
        <dbReference type="Pfam" id="PF13807"/>
    </source>
</evidence>
<dbReference type="InterPro" id="IPR032807">
    <property type="entry name" value="GNVR"/>
</dbReference>
<keyword evidence="4 7" id="KW-0812">Transmembrane</keyword>
<proteinExistence type="inferred from homology"/>
<feature type="transmembrane region" description="Helical" evidence="7">
    <location>
        <begin position="23"/>
        <end position="45"/>
    </location>
</feature>
<name>A0A424YBW2_9FIRM</name>
<organism evidence="10 11">
    <name type="scientific">Candidatus Syntrophonatronum acetioxidans</name>
    <dbReference type="NCBI Taxonomy" id="1795816"/>
    <lineage>
        <taxon>Bacteria</taxon>
        <taxon>Bacillati</taxon>
        <taxon>Bacillota</taxon>
        <taxon>Clostridia</taxon>
        <taxon>Eubacteriales</taxon>
        <taxon>Syntrophomonadaceae</taxon>
        <taxon>Candidatus Syntrophonatronum</taxon>
    </lineage>
</organism>
<accession>A0A424YBW2</accession>
<dbReference type="GO" id="GO:0005886">
    <property type="term" value="C:plasma membrane"/>
    <property type="evidence" value="ECO:0007669"/>
    <property type="project" value="UniProtKB-SubCell"/>
</dbReference>
<protein>
    <recommendedName>
        <fullName evidence="12">Lipopolysaccharide biosynthesis protein</fullName>
    </recommendedName>
</protein>
<gene>
    <name evidence="10" type="ORF">D5R97_08005</name>
</gene>
<comment type="similarity">
    <text evidence="2">Belongs to the CpsC/CapA family.</text>
</comment>
<dbReference type="EMBL" id="QZAA01000210">
    <property type="protein sequence ID" value="RQD74332.1"/>
    <property type="molecule type" value="Genomic_DNA"/>
</dbReference>
<keyword evidence="3" id="KW-1003">Cell membrane</keyword>
<dbReference type="Pfam" id="PF02706">
    <property type="entry name" value="Wzz"/>
    <property type="match status" value="1"/>
</dbReference>
<dbReference type="AlphaFoldDB" id="A0A424YBW2"/>